<dbReference type="InterPro" id="IPR009825">
    <property type="entry name" value="ECF_substrate-spec-like"/>
</dbReference>
<accession>A0A926DUY1</accession>
<dbReference type="Gene3D" id="1.10.1760.20">
    <property type="match status" value="1"/>
</dbReference>
<dbReference type="EMBL" id="JACRSQ010000024">
    <property type="protein sequence ID" value="MBC8544556.1"/>
    <property type="molecule type" value="Genomic_DNA"/>
</dbReference>
<protein>
    <submittedName>
        <fullName evidence="2">TIGR04002 family protein</fullName>
    </submittedName>
</protein>
<organism evidence="2 3">
    <name type="scientific">Bianquea renquensis</name>
    <dbReference type="NCBI Taxonomy" id="2763661"/>
    <lineage>
        <taxon>Bacteria</taxon>
        <taxon>Bacillati</taxon>
        <taxon>Bacillota</taxon>
        <taxon>Clostridia</taxon>
        <taxon>Eubacteriales</taxon>
        <taxon>Bianqueaceae</taxon>
        <taxon>Bianquea</taxon>
    </lineage>
</organism>
<sequence length="174" mass="18155">MKRNNTLRYVVVAALFAALITIMTAYICHIPVGVNGGYVHFGDALIYLAASILPAPYAIAAAAIGGGLADLLTAPAWALATVIIKAAIALPFTSKGDRLVNKRNVVAIFVSGIITTLGYYLAESIMFGSWAAFLMSISGSLIQAGGSAVIYLVLAAALDRAHVKSRFLPWAANG</sequence>
<proteinExistence type="predicted"/>
<dbReference type="AlphaFoldDB" id="A0A926DUY1"/>
<dbReference type="InterPro" id="IPR023812">
    <property type="entry name" value="CHP04002"/>
</dbReference>
<feature type="transmembrane region" description="Helical" evidence="1">
    <location>
        <begin position="6"/>
        <end position="32"/>
    </location>
</feature>
<comment type="caution">
    <text evidence="2">The sequence shown here is derived from an EMBL/GenBank/DDBJ whole genome shotgun (WGS) entry which is preliminary data.</text>
</comment>
<dbReference type="NCBIfam" id="TIGR04002">
    <property type="entry name" value="TIGR04002 family protein"/>
    <property type="match status" value="1"/>
</dbReference>
<name>A0A926DUY1_9FIRM</name>
<dbReference type="Pfam" id="PF07155">
    <property type="entry name" value="ECF-ribofla_trS"/>
    <property type="match status" value="1"/>
</dbReference>
<reference evidence="2" key="1">
    <citation type="submission" date="2020-08" db="EMBL/GenBank/DDBJ databases">
        <title>Genome public.</title>
        <authorList>
            <person name="Liu C."/>
            <person name="Sun Q."/>
        </authorList>
    </citation>
    <scope>NUCLEOTIDE SEQUENCE</scope>
    <source>
        <strain evidence="2">NSJ-32</strain>
    </source>
</reference>
<evidence type="ECO:0000313" key="2">
    <source>
        <dbReference type="EMBL" id="MBC8544556.1"/>
    </source>
</evidence>
<feature type="transmembrane region" description="Helical" evidence="1">
    <location>
        <begin position="74"/>
        <end position="93"/>
    </location>
</feature>
<keyword evidence="1" id="KW-0472">Membrane</keyword>
<keyword evidence="1" id="KW-0812">Transmembrane</keyword>
<feature type="transmembrane region" description="Helical" evidence="1">
    <location>
        <begin position="44"/>
        <end position="68"/>
    </location>
</feature>
<feature type="transmembrane region" description="Helical" evidence="1">
    <location>
        <begin position="128"/>
        <end position="158"/>
    </location>
</feature>
<feature type="transmembrane region" description="Helical" evidence="1">
    <location>
        <begin position="105"/>
        <end position="122"/>
    </location>
</feature>
<dbReference type="GO" id="GO:0016020">
    <property type="term" value="C:membrane"/>
    <property type="evidence" value="ECO:0007669"/>
    <property type="project" value="InterPro"/>
</dbReference>
<dbReference type="RefSeq" id="WP_177714182.1">
    <property type="nucleotide sequence ID" value="NZ_JACRSQ010000024.1"/>
</dbReference>
<evidence type="ECO:0000313" key="3">
    <source>
        <dbReference type="Proteomes" id="UP000657006"/>
    </source>
</evidence>
<evidence type="ECO:0000256" key="1">
    <source>
        <dbReference type="SAM" id="Phobius"/>
    </source>
</evidence>
<keyword evidence="1" id="KW-1133">Transmembrane helix</keyword>
<gene>
    <name evidence="2" type="ORF">H8730_13495</name>
</gene>
<dbReference type="Proteomes" id="UP000657006">
    <property type="component" value="Unassembled WGS sequence"/>
</dbReference>
<keyword evidence="3" id="KW-1185">Reference proteome</keyword>